<evidence type="ECO:0000259" key="14">
    <source>
        <dbReference type="PROSITE" id="PS50093"/>
    </source>
</evidence>
<dbReference type="AlphaFoldDB" id="A0A2G9PPN5"/>
<evidence type="ECO:0000256" key="12">
    <source>
        <dbReference type="ARBA" id="ARBA00023273"/>
    </source>
</evidence>
<protein>
    <recommendedName>
        <fullName evidence="17">PKD domain-containing protein</fullName>
    </recommendedName>
</protein>
<dbReference type="Proteomes" id="UP000228934">
    <property type="component" value="Unassembled WGS sequence"/>
</dbReference>
<keyword evidence="6" id="KW-0677">Repeat</keyword>
<keyword evidence="16" id="KW-1185">Reference proteome</keyword>
<evidence type="ECO:0000256" key="4">
    <source>
        <dbReference type="ARBA" id="ARBA00022475"/>
    </source>
</evidence>
<dbReference type="CDD" id="cd00146">
    <property type="entry name" value="PKD"/>
    <property type="match status" value="1"/>
</dbReference>
<feature type="domain" description="Cyclic nucleotide-binding" evidence="13">
    <location>
        <begin position="1"/>
        <end position="38"/>
    </location>
</feature>
<organism evidence="15 16">
    <name type="scientific">Aquarana catesbeiana</name>
    <name type="common">American bullfrog</name>
    <name type="synonym">Rana catesbeiana</name>
    <dbReference type="NCBI Taxonomy" id="8400"/>
    <lineage>
        <taxon>Eukaryota</taxon>
        <taxon>Metazoa</taxon>
        <taxon>Chordata</taxon>
        <taxon>Craniata</taxon>
        <taxon>Vertebrata</taxon>
        <taxon>Euteleostomi</taxon>
        <taxon>Amphibia</taxon>
        <taxon>Batrachia</taxon>
        <taxon>Anura</taxon>
        <taxon>Neobatrachia</taxon>
        <taxon>Ranoidea</taxon>
        <taxon>Ranidae</taxon>
        <taxon>Aquarana</taxon>
    </lineage>
</organism>
<evidence type="ECO:0000256" key="3">
    <source>
        <dbReference type="ARBA" id="ARBA00007200"/>
    </source>
</evidence>
<dbReference type="InterPro" id="IPR000601">
    <property type="entry name" value="PKD_dom"/>
</dbReference>
<dbReference type="EMBL" id="KV922608">
    <property type="protein sequence ID" value="PIO04803.1"/>
    <property type="molecule type" value="Genomic_DNA"/>
</dbReference>
<keyword evidence="12" id="KW-0966">Cell projection</keyword>
<sequence>FYILTNGTVFSTETYINFTAVTEEFGPLEFIWQFADRPPERTTRRSIIKRFNLPNMYSVVVKTSNKFHSFTSDVHTIFVQRKVVPNRLVASPSVLINSNVSFYCRINSGTNVSYFWDFGDGTKRLGKYNDTHVYRREGEYTVNVSIFNNVSSAFLTKQIFVVKEPCQPPPVKNMGPLKLQVCFM</sequence>
<evidence type="ECO:0000256" key="10">
    <source>
        <dbReference type="ARBA" id="ARBA00023157"/>
    </source>
</evidence>
<keyword evidence="7" id="KW-1133">Transmembrane helix</keyword>
<dbReference type="InterPro" id="IPR000595">
    <property type="entry name" value="cNMP-bd_dom"/>
</dbReference>
<dbReference type="PROSITE" id="PS50042">
    <property type="entry name" value="CNMP_BINDING_3"/>
    <property type="match status" value="1"/>
</dbReference>
<evidence type="ECO:0000256" key="2">
    <source>
        <dbReference type="ARBA" id="ARBA00004651"/>
    </source>
</evidence>
<keyword evidence="11" id="KW-0325">Glycoprotein</keyword>
<feature type="non-terminal residue" evidence="15">
    <location>
        <position position="1"/>
    </location>
</feature>
<dbReference type="Gene3D" id="2.60.40.10">
    <property type="entry name" value="Immunoglobulins"/>
    <property type="match status" value="1"/>
</dbReference>
<reference evidence="16" key="1">
    <citation type="journal article" date="2017" name="Nat. Commun.">
        <title>The North American bullfrog draft genome provides insight into hormonal regulation of long noncoding RNA.</title>
        <authorList>
            <person name="Hammond S.A."/>
            <person name="Warren R.L."/>
            <person name="Vandervalk B.P."/>
            <person name="Kucuk E."/>
            <person name="Khan H."/>
            <person name="Gibb E.A."/>
            <person name="Pandoh P."/>
            <person name="Kirk H."/>
            <person name="Zhao Y."/>
            <person name="Jones M."/>
            <person name="Mungall A.J."/>
            <person name="Coope R."/>
            <person name="Pleasance S."/>
            <person name="Moore R.A."/>
            <person name="Holt R.A."/>
            <person name="Round J.M."/>
            <person name="Ohora S."/>
            <person name="Walle B.V."/>
            <person name="Veldhoen N."/>
            <person name="Helbing C.C."/>
            <person name="Birol I."/>
        </authorList>
    </citation>
    <scope>NUCLEOTIDE SEQUENCE [LARGE SCALE GENOMIC DNA]</scope>
</reference>
<comment type="similarity">
    <text evidence="3">Belongs to the polycystin family.</text>
</comment>
<evidence type="ECO:0000256" key="9">
    <source>
        <dbReference type="ARBA" id="ARBA00023136"/>
    </source>
</evidence>
<dbReference type="InterPro" id="IPR022409">
    <property type="entry name" value="PKD/Chitinase_dom"/>
</dbReference>
<keyword evidence="10" id="KW-1015">Disulfide bond</keyword>
<gene>
    <name evidence="15" type="ORF">AB205_0195950</name>
</gene>
<dbReference type="GO" id="GO:0005261">
    <property type="term" value="F:monoatomic cation channel activity"/>
    <property type="evidence" value="ECO:0007669"/>
    <property type="project" value="TreeGrafter"/>
</dbReference>
<keyword evidence="4" id="KW-1003">Cell membrane</keyword>
<dbReference type="GO" id="GO:0006816">
    <property type="term" value="P:calcium ion transport"/>
    <property type="evidence" value="ECO:0007669"/>
    <property type="project" value="TreeGrafter"/>
</dbReference>
<evidence type="ECO:0000256" key="5">
    <source>
        <dbReference type="ARBA" id="ARBA00022692"/>
    </source>
</evidence>
<evidence type="ECO:0000256" key="7">
    <source>
        <dbReference type="ARBA" id="ARBA00022989"/>
    </source>
</evidence>
<name>A0A2G9PPN5_AQUCT</name>
<accession>A0A2G9PPN5</accession>
<dbReference type="SUPFAM" id="SSF49299">
    <property type="entry name" value="PKD domain"/>
    <property type="match status" value="2"/>
</dbReference>
<dbReference type="Pfam" id="PF00801">
    <property type="entry name" value="PKD"/>
    <property type="match status" value="1"/>
</dbReference>
<evidence type="ECO:0000313" key="16">
    <source>
        <dbReference type="Proteomes" id="UP000228934"/>
    </source>
</evidence>
<evidence type="ECO:0000259" key="13">
    <source>
        <dbReference type="PROSITE" id="PS50042"/>
    </source>
</evidence>
<proteinExistence type="inferred from homology"/>
<dbReference type="GO" id="GO:0005929">
    <property type="term" value="C:cilium"/>
    <property type="evidence" value="ECO:0007669"/>
    <property type="project" value="UniProtKB-SubCell"/>
</dbReference>
<evidence type="ECO:0000256" key="1">
    <source>
        <dbReference type="ARBA" id="ARBA00004138"/>
    </source>
</evidence>
<dbReference type="InterPro" id="IPR013783">
    <property type="entry name" value="Ig-like_fold"/>
</dbReference>
<keyword evidence="5" id="KW-0812">Transmembrane</keyword>
<dbReference type="PANTHER" id="PTHR46730:SF4">
    <property type="entry name" value="POLYCYSTIC KIDNEY DISEASE PROTEIN 1-LIKE 1"/>
    <property type="match status" value="1"/>
</dbReference>
<evidence type="ECO:0000313" key="15">
    <source>
        <dbReference type="EMBL" id="PIO04803.1"/>
    </source>
</evidence>
<keyword evidence="9" id="KW-0472">Membrane</keyword>
<dbReference type="SMART" id="SM00089">
    <property type="entry name" value="PKD"/>
    <property type="match status" value="1"/>
</dbReference>
<evidence type="ECO:0000256" key="8">
    <source>
        <dbReference type="ARBA" id="ARBA00023069"/>
    </source>
</evidence>
<feature type="domain" description="PKD" evidence="14">
    <location>
        <begin position="107"/>
        <end position="161"/>
    </location>
</feature>
<keyword evidence="8" id="KW-0969">Cilium</keyword>
<comment type="subcellular location">
    <subcellularLocation>
        <location evidence="2">Cell membrane</location>
        <topology evidence="2">Multi-pass membrane protein</topology>
    </subcellularLocation>
    <subcellularLocation>
        <location evidence="1">Cell projection</location>
        <location evidence="1">Cilium</location>
    </subcellularLocation>
</comment>
<dbReference type="OrthoDB" id="10044145at2759"/>
<dbReference type="InterPro" id="IPR035986">
    <property type="entry name" value="PKD_dom_sf"/>
</dbReference>
<dbReference type="PANTHER" id="PTHR46730">
    <property type="entry name" value="POLYCYSTIN-1"/>
    <property type="match status" value="1"/>
</dbReference>
<dbReference type="PROSITE" id="PS50093">
    <property type="entry name" value="PKD"/>
    <property type="match status" value="1"/>
</dbReference>
<dbReference type="GO" id="GO:0005886">
    <property type="term" value="C:plasma membrane"/>
    <property type="evidence" value="ECO:0007669"/>
    <property type="project" value="UniProtKB-SubCell"/>
</dbReference>
<evidence type="ECO:0000256" key="11">
    <source>
        <dbReference type="ARBA" id="ARBA00023180"/>
    </source>
</evidence>
<dbReference type="FunFam" id="2.60.40.10:FF:000825">
    <property type="entry name" value="Polycystin 1, transient receptor potential channel interacting"/>
    <property type="match status" value="1"/>
</dbReference>
<evidence type="ECO:0000256" key="6">
    <source>
        <dbReference type="ARBA" id="ARBA00022737"/>
    </source>
</evidence>
<evidence type="ECO:0008006" key="17">
    <source>
        <dbReference type="Google" id="ProtNLM"/>
    </source>
</evidence>